<dbReference type="VEuPathDB" id="ToxoDB:LOC34620192"/>
<dbReference type="VEuPathDB" id="ToxoDB:cyc_03512"/>
<dbReference type="CDD" id="cd01100">
    <property type="entry name" value="APPLE_Factor_XI_like"/>
    <property type="match status" value="1"/>
</dbReference>
<dbReference type="SMART" id="SM00223">
    <property type="entry name" value="APPLE"/>
    <property type="match status" value="9"/>
</dbReference>
<dbReference type="Pfam" id="PF14295">
    <property type="entry name" value="PAN_4"/>
    <property type="match status" value="9"/>
</dbReference>
<dbReference type="Pfam" id="PF00024">
    <property type="entry name" value="PAN_1"/>
    <property type="match status" value="1"/>
</dbReference>
<protein>
    <submittedName>
        <fullName evidence="1">PAN domain-containing protein</fullName>
    </submittedName>
</protein>
<dbReference type="Gene3D" id="3.50.4.10">
    <property type="entry name" value="Hepatocyte Growth Factor"/>
    <property type="match status" value="9"/>
</dbReference>
<dbReference type="InterPro" id="IPR003609">
    <property type="entry name" value="Pan_app"/>
</dbReference>
<name>A0A1D3CRX6_9EIME</name>
<comment type="caution">
    <text evidence="1">The sequence shown here is derived from an EMBL/GenBank/DDBJ whole genome shotgun (WGS) entry which is preliminary data.</text>
</comment>
<dbReference type="PANTHER" id="PTHR33946">
    <property type="match status" value="1"/>
</dbReference>
<organism evidence="1 2">
    <name type="scientific">Cyclospora cayetanensis</name>
    <dbReference type="NCBI Taxonomy" id="88456"/>
    <lineage>
        <taxon>Eukaryota</taxon>
        <taxon>Sar</taxon>
        <taxon>Alveolata</taxon>
        <taxon>Apicomplexa</taxon>
        <taxon>Conoidasida</taxon>
        <taxon>Coccidia</taxon>
        <taxon>Eucoccidiorida</taxon>
        <taxon>Eimeriorina</taxon>
        <taxon>Eimeriidae</taxon>
        <taxon>Cyclospora</taxon>
    </lineage>
</organism>
<gene>
    <name evidence="1" type="ORF">cyc_03512</name>
</gene>
<dbReference type="InterPro" id="IPR000177">
    <property type="entry name" value="Apple"/>
</dbReference>
<dbReference type="Pfam" id="PF08277">
    <property type="entry name" value="PAN_3"/>
    <property type="match status" value="1"/>
</dbReference>
<dbReference type="Proteomes" id="UP000095192">
    <property type="component" value="Unassembled WGS sequence"/>
</dbReference>
<dbReference type="GeneID" id="34620192"/>
<dbReference type="AlphaFoldDB" id="A0A1D3CRX6"/>
<accession>A0A1D3CRX6</accession>
<dbReference type="EMBL" id="JROU02002205">
    <property type="protein sequence ID" value="OEH73912.1"/>
    <property type="molecule type" value="Genomic_DNA"/>
</dbReference>
<evidence type="ECO:0000313" key="1">
    <source>
        <dbReference type="EMBL" id="OEH73912.1"/>
    </source>
</evidence>
<proteinExistence type="predicted"/>
<evidence type="ECO:0000313" key="2">
    <source>
        <dbReference type="Proteomes" id="UP000095192"/>
    </source>
</evidence>
<dbReference type="InterPro" id="IPR006583">
    <property type="entry name" value="PAN-3_domain"/>
</dbReference>
<dbReference type="OrthoDB" id="328076at2759"/>
<dbReference type="GO" id="GO:0006508">
    <property type="term" value="P:proteolysis"/>
    <property type="evidence" value="ECO:0007669"/>
    <property type="project" value="InterPro"/>
</dbReference>
<sequence length="1026" mass="111816">MHLRVLAASVSAALLAPRAALGDTRVQAAECFEYDYDFHGHDIQQVPLVGSPAACMDECAAYRGCGFWTYDILTRICYLKSAGAFTERRAAKGYVSGPRQCTFSSNCFEAGIDYYGYDIEKIEGRYVMNPAECQRLCTGNPQCAFFSWKFSTHSCFLKSAPAVLNRREDPDVTSGPRTCHNMSVQPPRPSDYPAAFDPSTAPASCVESGVEYRGHTIKTSKAKSAPVCHRQCQQTRDCYYWTWSSQHRTCALKNSNAPNGRFEGETTLDKVSGTRDCVPVLPGCQFADVGVVGARLNTRSANSFDACQFFCAAFSGCTHFSYDLLTGDCNLWSSFNAYSKGNSTSGLVSGPAFCEAETVCFEQSDYVGHNVEENETGEVESPAACQALCRNNSDCHYWSWLRSNKGCYLKDANAILGRVNDTTSIGRFSGPKWCSVRYGCMHMNAVYTGVSLQHMEIEDYKACGAKCIANPFCSAWTFHSDLDLCSLFSGAVSLSSKPIRGVISGERTCVNDTEQESSCFEEGILYSLDKIIGIADATSAFQCYQSCQKVDNCEHWAFRNGESCFLLPAGTHSFVFDPNSVSGPRICSEASPPLSNKVALTGDVIASSTVYSPGRCLQKCLNTPKCLYWSFVLGEETNCNLFETATSVTGGKSAISGTVASAVSSSSCTFSDPIGTVTVEKPKECVVECQAHRDCKAWQAKVEESSKENEQPLVTCTLFKSDKNPASVRDGHNITCGTSLEPGKVQYNTRIDETRNVVLTEPATTLSDCASLCSSKQECVAWSHRIGNQCIGYSTAEQTLEDSSGYSTGYVERPTPVVLFNTSYAPAEAAAAEAPRLASSFRRRFTSRATSVSRQVATSVNDCIEACAESPTCTAWTFKDETCSYYSSAVVPTTEEDAISGRRSTPQLPWTFELGKKFTGPSLRRWSSPAARTKGDSVTETANAPTTAMECAEKAEEEGCWSFKPADGEGEEAVCETFTECDNSEEEEGWISGKSEEELFRAFPPSVSSWFKEQNAPVTAKHASDE</sequence>
<dbReference type="GO" id="GO:0005576">
    <property type="term" value="C:extracellular region"/>
    <property type="evidence" value="ECO:0007669"/>
    <property type="project" value="InterPro"/>
</dbReference>
<dbReference type="SUPFAM" id="SSF57414">
    <property type="entry name" value="Hairpin loop containing domain-like"/>
    <property type="match status" value="8"/>
</dbReference>
<keyword evidence="2" id="KW-1185">Reference proteome</keyword>
<dbReference type="PROSITE" id="PS50948">
    <property type="entry name" value="PAN"/>
    <property type="match status" value="5"/>
</dbReference>
<reference evidence="1 2" key="1">
    <citation type="journal article" date="2016" name="BMC Genomics">
        <title>Comparative genomics reveals Cyclospora cayetanensis possesses coccidia-like metabolism and invasion components but unique surface antigens.</title>
        <authorList>
            <person name="Liu S."/>
            <person name="Wang L."/>
            <person name="Zheng H."/>
            <person name="Xu Z."/>
            <person name="Roellig D.M."/>
            <person name="Li N."/>
            <person name="Frace M.A."/>
            <person name="Tang K."/>
            <person name="Arrowood M.J."/>
            <person name="Moss D.M."/>
            <person name="Zhang L."/>
            <person name="Feng Y."/>
            <person name="Xiao L."/>
        </authorList>
    </citation>
    <scope>NUCLEOTIDE SEQUENCE [LARGE SCALE GENOMIC DNA]</scope>
    <source>
        <strain evidence="1 2">CHN_HEN01</strain>
    </source>
</reference>
<dbReference type="PANTHER" id="PTHR33946:SF4">
    <property type="entry name" value="COAGULATION FACTOR XI"/>
    <property type="match status" value="1"/>
</dbReference>